<evidence type="ECO:0008006" key="6">
    <source>
        <dbReference type="Google" id="ProtNLM"/>
    </source>
</evidence>
<comment type="caution">
    <text evidence="3">The sequence shown here is derived from an EMBL/GenBank/DDBJ whole genome shotgun (WGS) entry which is preliminary data.</text>
</comment>
<evidence type="ECO:0000313" key="3">
    <source>
        <dbReference type="EMBL" id="CAK0867141.1"/>
    </source>
</evidence>
<evidence type="ECO:0000256" key="2">
    <source>
        <dbReference type="PROSITE-ProRule" id="PRU00708"/>
    </source>
</evidence>
<dbReference type="PANTHER" id="PTHR47447">
    <property type="entry name" value="OS03G0856100 PROTEIN"/>
    <property type="match status" value="1"/>
</dbReference>
<dbReference type="PROSITE" id="PS51375">
    <property type="entry name" value="PPR"/>
    <property type="match status" value="1"/>
</dbReference>
<evidence type="ECO:0000313" key="5">
    <source>
        <dbReference type="Proteomes" id="UP001189429"/>
    </source>
</evidence>
<keyword evidence="5" id="KW-1185">Reference proteome</keyword>
<dbReference type="InterPro" id="IPR011990">
    <property type="entry name" value="TPR-like_helical_dom_sf"/>
</dbReference>
<organism evidence="3 5">
    <name type="scientific">Prorocentrum cordatum</name>
    <dbReference type="NCBI Taxonomy" id="2364126"/>
    <lineage>
        <taxon>Eukaryota</taxon>
        <taxon>Sar</taxon>
        <taxon>Alveolata</taxon>
        <taxon>Dinophyceae</taxon>
        <taxon>Prorocentrales</taxon>
        <taxon>Prorocentraceae</taxon>
        <taxon>Prorocentrum</taxon>
    </lineage>
</organism>
<evidence type="ECO:0000313" key="4">
    <source>
        <dbReference type="EMBL" id="CAK0867142.1"/>
    </source>
</evidence>
<keyword evidence="1" id="KW-0677">Repeat</keyword>
<feature type="repeat" description="PPR" evidence="2">
    <location>
        <begin position="118"/>
        <end position="152"/>
    </location>
</feature>
<dbReference type="PANTHER" id="PTHR47447:SF17">
    <property type="entry name" value="OS12G0638900 PROTEIN"/>
    <property type="match status" value="1"/>
</dbReference>
<accession>A0ABN9V301</accession>
<dbReference type="PROSITE" id="PS51257">
    <property type="entry name" value="PROKAR_LIPOPROTEIN"/>
    <property type="match status" value="1"/>
</dbReference>
<dbReference type="Proteomes" id="UP001189429">
    <property type="component" value="Unassembled WGS sequence"/>
</dbReference>
<reference evidence="3" key="1">
    <citation type="submission" date="2023-10" db="EMBL/GenBank/DDBJ databases">
        <authorList>
            <person name="Chen Y."/>
            <person name="Shah S."/>
            <person name="Dougan E. K."/>
            <person name="Thang M."/>
            <person name="Chan C."/>
        </authorList>
    </citation>
    <scope>NUCLEOTIDE SEQUENCE [LARGE SCALE GENOMIC DNA]</scope>
</reference>
<evidence type="ECO:0000256" key="1">
    <source>
        <dbReference type="ARBA" id="ARBA00022737"/>
    </source>
</evidence>
<dbReference type="Gene3D" id="1.25.40.10">
    <property type="entry name" value="Tetratricopeptide repeat domain"/>
    <property type="match status" value="1"/>
</dbReference>
<feature type="non-terminal residue" evidence="3">
    <location>
        <position position="166"/>
    </location>
</feature>
<name>A0ABN9V301_9DINO</name>
<dbReference type="InterPro" id="IPR002885">
    <property type="entry name" value="PPR_rpt"/>
</dbReference>
<protein>
    <recommendedName>
        <fullName evidence="6">Pentatricopeptide repeat-containing protein</fullName>
    </recommendedName>
</protein>
<dbReference type="EMBL" id="CAUYUJ010016614">
    <property type="protein sequence ID" value="CAK0867142.1"/>
    <property type="molecule type" value="Genomic_DNA"/>
</dbReference>
<gene>
    <name evidence="3" type="ORF">PCOR1329_LOCUS54140</name>
    <name evidence="4" type="ORF">PCOR1329_LOCUS54141</name>
</gene>
<sequence>MRGARVEVCQSCYNAGIGSCEERGGSGSGRWRCSGSLGALSRRTWSPIAAGNAAAGACRKCGQWRHALSLFEGTMRCAGVEANAVTYCARVIVHEQGGHWRQVSSLIGELWRTSLEHNEFCYTAGIRACDENGAWQQALLLLDEMPLARLEPNAVCLKAGIRSCER</sequence>
<proteinExistence type="predicted"/>
<dbReference type="EMBL" id="CAUYUJ010016614">
    <property type="protein sequence ID" value="CAK0867141.1"/>
    <property type="molecule type" value="Genomic_DNA"/>
</dbReference>